<dbReference type="InterPro" id="IPR052350">
    <property type="entry name" value="Metallo-dep_Lactonases"/>
</dbReference>
<protein>
    <submittedName>
        <fullName evidence="3">L-fuconolactonase</fullName>
    </submittedName>
</protein>
<comment type="caution">
    <text evidence="3">The sequence shown here is derived from an EMBL/GenBank/DDBJ whole genome shotgun (WGS) entry which is preliminary data.</text>
</comment>
<feature type="domain" description="Amidohydrolase-related" evidence="2">
    <location>
        <begin position="3"/>
        <end position="273"/>
    </location>
</feature>
<evidence type="ECO:0000259" key="2">
    <source>
        <dbReference type="Pfam" id="PF04909"/>
    </source>
</evidence>
<dbReference type="PANTHER" id="PTHR43569:SF2">
    <property type="entry name" value="AMIDOHYDROLASE-RELATED DOMAIN-CONTAINING PROTEIN"/>
    <property type="match status" value="1"/>
</dbReference>
<dbReference type="EMBL" id="VLLB01000001">
    <property type="protein sequence ID" value="TWI69507.1"/>
    <property type="molecule type" value="Genomic_DNA"/>
</dbReference>
<dbReference type="RefSeq" id="WP_145647264.1">
    <property type="nucleotide sequence ID" value="NZ_VLLB01000001.1"/>
</dbReference>
<evidence type="ECO:0000313" key="4">
    <source>
        <dbReference type="Proteomes" id="UP000318431"/>
    </source>
</evidence>
<dbReference type="Pfam" id="PF04909">
    <property type="entry name" value="Amidohydro_2"/>
    <property type="match status" value="1"/>
</dbReference>
<keyword evidence="4" id="KW-1185">Reference proteome</keyword>
<dbReference type="InterPro" id="IPR006680">
    <property type="entry name" value="Amidohydro-rel"/>
</dbReference>
<dbReference type="SUPFAM" id="SSF51556">
    <property type="entry name" value="Metallo-dependent hydrolases"/>
    <property type="match status" value="1"/>
</dbReference>
<proteinExistence type="inferred from homology"/>
<dbReference type="Proteomes" id="UP000318431">
    <property type="component" value="Unassembled WGS sequence"/>
</dbReference>
<dbReference type="PANTHER" id="PTHR43569">
    <property type="entry name" value="AMIDOHYDROLASE"/>
    <property type="match status" value="1"/>
</dbReference>
<dbReference type="GO" id="GO:0016787">
    <property type="term" value="F:hydrolase activity"/>
    <property type="evidence" value="ECO:0007669"/>
    <property type="project" value="InterPro"/>
</dbReference>
<accession>A0A562RKC6</accession>
<sequence>MRIDAHQHFWQLAARQGAWPPPALAAIHRDFVPADLAPLLAAHGIDATVLVQSLPAEDDTLSLLDLADRHAFIAAVVGWTDLKAADAPGRIAALARHRTLRGLRPMLQDLPDDWIADPALDAAVDAMLRHRLSFDALVVSRQLPALLAFAQRHPRLPIVIDHAAKPPIATGDLAAWRTDIGRLAALPGVCCKLSGLLTEAGPRWQAADLQPVLDHLLDRFGAARLLWGSDWPVLDLAADYGAWLQACERLLAHLPQADRQAIFGLNARRFYRID</sequence>
<dbReference type="OrthoDB" id="9787654at2"/>
<organism evidence="3 4">
    <name type="scientific">Pseudoduganella lurida</name>
    <dbReference type="NCBI Taxonomy" id="1036180"/>
    <lineage>
        <taxon>Bacteria</taxon>
        <taxon>Pseudomonadati</taxon>
        <taxon>Pseudomonadota</taxon>
        <taxon>Betaproteobacteria</taxon>
        <taxon>Burkholderiales</taxon>
        <taxon>Oxalobacteraceae</taxon>
        <taxon>Telluria group</taxon>
        <taxon>Pseudoduganella</taxon>
    </lineage>
</organism>
<dbReference type="AlphaFoldDB" id="A0A562RKC6"/>
<dbReference type="Gene3D" id="3.20.20.140">
    <property type="entry name" value="Metal-dependent hydrolases"/>
    <property type="match status" value="1"/>
</dbReference>
<evidence type="ECO:0000313" key="3">
    <source>
        <dbReference type="EMBL" id="TWI69507.1"/>
    </source>
</evidence>
<comment type="similarity">
    <text evidence="1">Belongs to the metallo-dependent hydrolases superfamily.</text>
</comment>
<gene>
    <name evidence="3" type="ORF">IP91_00576</name>
</gene>
<reference evidence="3 4" key="1">
    <citation type="journal article" date="2015" name="Stand. Genomic Sci.">
        <title>Genomic Encyclopedia of Bacterial and Archaeal Type Strains, Phase III: the genomes of soil and plant-associated and newly described type strains.</title>
        <authorList>
            <person name="Whitman W.B."/>
            <person name="Woyke T."/>
            <person name="Klenk H.P."/>
            <person name="Zhou Y."/>
            <person name="Lilburn T.G."/>
            <person name="Beck B.J."/>
            <person name="De Vos P."/>
            <person name="Vandamme P."/>
            <person name="Eisen J.A."/>
            <person name="Garrity G."/>
            <person name="Hugenholtz P."/>
            <person name="Kyrpides N.C."/>
        </authorList>
    </citation>
    <scope>NUCLEOTIDE SEQUENCE [LARGE SCALE GENOMIC DNA]</scope>
    <source>
        <strain evidence="3 4">CGMCC 1.10822</strain>
    </source>
</reference>
<name>A0A562RKC6_9BURK</name>
<dbReference type="InterPro" id="IPR032466">
    <property type="entry name" value="Metal_Hydrolase"/>
</dbReference>
<evidence type="ECO:0000256" key="1">
    <source>
        <dbReference type="ARBA" id="ARBA00038310"/>
    </source>
</evidence>